<dbReference type="InterPro" id="IPR010394">
    <property type="entry name" value="5-nucleotidase"/>
</dbReference>
<accession>A0A9D2NTM3</accession>
<dbReference type="PANTHER" id="PTHR31367:SF5">
    <property type="entry name" value="CYTOSOLIC 5'-NUCLEOTIDASE 1A"/>
    <property type="match status" value="1"/>
</dbReference>
<feature type="region of interest" description="Disordered" evidence="1">
    <location>
        <begin position="280"/>
        <end position="316"/>
    </location>
</feature>
<dbReference type="Proteomes" id="UP000823896">
    <property type="component" value="Unassembled WGS sequence"/>
</dbReference>
<dbReference type="Pfam" id="PF06189">
    <property type="entry name" value="5-nucleotidase"/>
    <property type="match status" value="1"/>
</dbReference>
<sequence>MPVSLEDCLVIGISSRALFDLRRENEIFERDGLQAYSDYQIAHEDELLEPGSGFSLVKALLRLNALSGKHMVEVIIMSRNSADTSLRVFSSIEHYGLDITRAVLSGGENLSRYLESFGVDLFLSADEEDVQNAVNAGFAAGIIYPHADDYQREEISQIRIAFDGDAVLFSDESEKIYQEQGLDAFVEYERANARKPLPKGPFANFLKALSRLQDSFPPDAAPIRTALVTARNTPARERVIRTLRAWNVRIDEAFFLGGMPKRDVLQKFGAHIFFDDQDAHASPASEVVPSARVPYRSETESLPQTGGEHDGNEKPA</sequence>
<evidence type="ECO:0000313" key="2">
    <source>
        <dbReference type="EMBL" id="HJC36513.1"/>
    </source>
</evidence>
<feature type="compositionally biased region" description="Basic and acidic residues" evidence="1">
    <location>
        <begin position="307"/>
        <end position="316"/>
    </location>
</feature>
<reference evidence="2" key="1">
    <citation type="journal article" date="2021" name="PeerJ">
        <title>Extensive microbial diversity within the chicken gut microbiome revealed by metagenomics and culture.</title>
        <authorList>
            <person name="Gilroy R."/>
            <person name="Ravi A."/>
            <person name="Getino M."/>
            <person name="Pursley I."/>
            <person name="Horton D.L."/>
            <person name="Alikhan N.F."/>
            <person name="Baker D."/>
            <person name="Gharbi K."/>
            <person name="Hall N."/>
            <person name="Watson M."/>
            <person name="Adriaenssens E.M."/>
            <person name="Foster-Nyarko E."/>
            <person name="Jarju S."/>
            <person name="Secka A."/>
            <person name="Antonio M."/>
            <person name="Oren A."/>
            <person name="Chaudhuri R.R."/>
            <person name="La Ragione R."/>
            <person name="Hildebrand F."/>
            <person name="Pallen M.J."/>
        </authorList>
    </citation>
    <scope>NUCLEOTIDE SEQUENCE</scope>
    <source>
        <strain evidence="2">CHK187-11901</strain>
    </source>
</reference>
<comment type="caution">
    <text evidence="2">The sequence shown here is derived from an EMBL/GenBank/DDBJ whole genome shotgun (WGS) entry which is preliminary data.</text>
</comment>
<evidence type="ECO:0000256" key="1">
    <source>
        <dbReference type="SAM" id="MobiDB-lite"/>
    </source>
</evidence>
<dbReference type="GO" id="GO:0000166">
    <property type="term" value="F:nucleotide binding"/>
    <property type="evidence" value="ECO:0007669"/>
    <property type="project" value="InterPro"/>
</dbReference>
<dbReference type="GO" id="GO:0009117">
    <property type="term" value="P:nucleotide metabolic process"/>
    <property type="evidence" value="ECO:0007669"/>
    <property type="project" value="InterPro"/>
</dbReference>
<evidence type="ECO:0000313" key="3">
    <source>
        <dbReference type="Proteomes" id="UP000823896"/>
    </source>
</evidence>
<dbReference type="GO" id="GO:0005737">
    <property type="term" value="C:cytoplasm"/>
    <property type="evidence" value="ECO:0007669"/>
    <property type="project" value="InterPro"/>
</dbReference>
<dbReference type="GO" id="GO:0000287">
    <property type="term" value="F:magnesium ion binding"/>
    <property type="evidence" value="ECO:0007669"/>
    <property type="project" value="InterPro"/>
</dbReference>
<protein>
    <submittedName>
        <fullName evidence="2">5'-nucleotidase</fullName>
    </submittedName>
</protein>
<dbReference type="AlphaFoldDB" id="A0A9D2NTM3"/>
<name>A0A9D2NTM3_9FIRM</name>
<gene>
    <name evidence="2" type="ORF">H9702_05220</name>
</gene>
<organism evidence="2 3">
    <name type="scientific">Candidatus Merdibacter merdavium</name>
    <dbReference type="NCBI Taxonomy" id="2838692"/>
    <lineage>
        <taxon>Bacteria</taxon>
        <taxon>Bacillati</taxon>
        <taxon>Bacillota</taxon>
        <taxon>Erysipelotrichia</taxon>
        <taxon>Erysipelotrichales</taxon>
        <taxon>Erysipelotrichaceae</taxon>
        <taxon>Merdibacter</taxon>
    </lineage>
</organism>
<reference evidence="2" key="2">
    <citation type="submission" date="2021-04" db="EMBL/GenBank/DDBJ databases">
        <authorList>
            <person name="Gilroy R."/>
        </authorList>
    </citation>
    <scope>NUCLEOTIDE SEQUENCE</scope>
    <source>
        <strain evidence="2">CHK187-11901</strain>
    </source>
</reference>
<dbReference type="PANTHER" id="PTHR31367">
    <property type="entry name" value="CYTOSOLIC 5'-NUCLEOTIDASE 1 FAMILY MEMBER"/>
    <property type="match status" value="1"/>
</dbReference>
<dbReference type="GO" id="GO:0008253">
    <property type="term" value="F:5'-nucleotidase activity"/>
    <property type="evidence" value="ECO:0007669"/>
    <property type="project" value="InterPro"/>
</dbReference>
<dbReference type="EMBL" id="DWWM01000032">
    <property type="protein sequence ID" value="HJC36513.1"/>
    <property type="molecule type" value="Genomic_DNA"/>
</dbReference>
<proteinExistence type="predicted"/>